<dbReference type="SMART" id="SM01218">
    <property type="entry name" value="FoP_duplication"/>
    <property type="match status" value="1"/>
</dbReference>
<dbReference type="InterPro" id="IPR000504">
    <property type="entry name" value="RRM_dom"/>
</dbReference>
<dbReference type="Gene3D" id="3.30.70.330">
    <property type="match status" value="1"/>
</dbReference>
<feature type="compositionally biased region" description="Basic and acidic residues" evidence="3">
    <location>
        <begin position="1"/>
        <end position="30"/>
    </location>
</feature>
<dbReference type="CDD" id="cd12418">
    <property type="entry name" value="RRM_Aly_REF_like"/>
    <property type="match status" value="1"/>
</dbReference>
<dbReference type="PROSITE" id="PS50102">
    <property type="entry name" value="RRM"/>
    <property type="match status" value="1"/>
</dbReference>
<keyword evidence="6" id="KW-1185">Reference proteome</keyword>
<dbReference type="EMBL" id="CP042187">
    <property type="protein sequence ID" value="QDS69400.1"/>
    <property type="molecule type" value="Genomic_DNA"/>
</dbReference>
<evidence type="ECO:0000313" key="6">
    <source>
        <dbReference type="Proteomes" id="UP000316270"/>
    </source>
</evidence>
<keyword evidence="1 2" id="KW-0694">RNA-binding</keyword>
<evidence type="ECO:0000256" key="1">
    <source>
        <dbReference type="ARBA" id="ARBA00022884"/>
    </source>
</evidence>
<dbReference type="SMART" id="SM00360">
    <property type="entry name" value="RRM"/>
    <property type="match status" value="1"/>
</dbReference>
<feature type="region of interest" description="Disordered" evidence="3">
    <location>
        <begin position="107"/>
        <end position="140"/>
    </location>
</feature>
<evidence type="ECO:0000259" key="4">
    <source>
        <dbReference type="PROSITE" id="PS50102"/>
    </source>
</evidence>
<protein>
    <recommendedName>
        <fullName evidence="4">RRM domain-containing protein</fullName>
    </recommendedName>
</protein>
<feature type="compositionally biased region" description="Basic and acidic residues" evidence="3">
    <location>
        <begin position="297"/>
        <end position="323"/>
    </location>
</feature>
<dbReference type="InterPro" id="IPR025715">
    <property type="entry name" value="FoP_C"/>
</dbReference>
<accession>A0A517L188</accession>
<dbReference type="PANTHER" id="PTHR19965:SF82">
    <property type="entry name" value="THO COMPLEX SUBUNIT 4"/>
    <property type="match status" value="1"/>
</dbReference>
<dbReference type="GO" id="GO:0005634">
    <property type="term" value="C:nucleus"/>
    <property type="evidence" value="ECO:0007669"/>
    <property type="project" value="TreeGrafter"/>
</dbReference>
<organism evidence="5 6">
    <name type="scientific">Venturia effusa</name>
    <dbReference type="NCBI Taxonomy" id="50376"/>
    <lineage>
        <taxon>Eukaryota</taxon>
        <taxon>Fungi</taxon>
        <taxon>Dikarya</taxon>
        <taxon>Ascomycota</taxon>
        <taxon>Pezizomycotina</taxon>
        <taxon>Dothideomycetes</taxon>
        <taxon>Pleosporomycetidae</taxon>
        <taxon>Venturiales</taxon>
        <taxon>Venturiaceae</taxon>
        <taxon>Venturia</taxon>
    </lineage>
</organism>
<dbReference type="InterPro" id="IPR012677">
    <property type="entry name" value="Nucleotide-bd_a/b_plait_sf"/>
</dbReference>
<dbReference type="Proteomes" id="UP000316270">
    <property type="component" value="Chromosome 3"/>
</dbReference>
<feature type="domain" description="RRM" evidence="4">
    <location>
        <begin position="150"/>
        <end position="227"/>
    </location>
</feature>
<dbReference type="PANTHER" id="PTHR19965">
    <property type="entry name" value="RNA AND EXPORT FACTOR BINDING PROTEIN"/>
    <property type="match status" value="1"/>
</dbReference>
<feature type="region of interest" description="Disordered" evidence="3">
    <location>
        <begin position="1"/>
        <end position="31"/>
    </location>
</feature>
<dbReference type="AlphaFoldDB" id="A0A517L188"/>
<dbReference type="SUPFAM" id="SSF54928">
    <property type="entry name" value="RNA-binding domain, RBD"/>
    <property type="match status" value="1"/>
</dbReference>
<evidence type="ECO:0000256" key="3">
    <source>
        <dbReference type="SAM" id="MobiDB-lite"/>
    </source>
</evidence>
<dbReference type="InterPro" id="IPR035979">
    <property type="entry name" value="RBD_domain_sf"/>
</dbReference>
<proteinExistence type="predicted"/>
<dbReference type="InterPro" id="IPR051229">
    <property type="entry name" value="ALYREF_mRNA_export"/>
</dbReference>
<dbReference type="Pfam" id="PF13865">
    <property type="entry name" value="FoP_duplication"/>
    <property type="match status" value="1"/>
</dbReference>
<sequence length="388" mass="43366">MDRALDDIDTDRQRGNYRSRDRRPPRDGIRKFSYSSANARHANAPSIRFACDGLPLESSIQLTTLGNNTSLILADTVPPLRLQEMTLEASTPTGFTTDMTMTMVSYKGPGSVRARTDKATARGPRRGGGGFSGRANGRRDQDLDLSEAGCKIRVDNLHYDLTDEDLRDLFSRQGTVSRVQLLYDRNDRSRGIGYVTMPDSRDARAAVREYDGANANGQPIRLTLMQPATAAPAARNPFDTAERPARSLFDRIERPSGMRARSESPDRSRRRMDNRRSDVSKPAPENIDRYVPGGGRSEFRNDSRRRSPRRGEGRRGDRAGRRPGERRRRSPAKDENGHVIIQGRPRKTQEELDAEMADYWNKQEAETGNGTLSNNAAIAADGDVDMIE</sequence>
<dbReference type="Pfam" id="PF00076">
    <property type="entry name" value="RRM_1"/>
    <property type="match status" value="1"/>
</dbReference>
<gene>
    <name evidence="5" type="ORF">FKW77_004795</name>
</gene>
<dbReference type="GO" id="GO:0003729">
    <property type="term" value="F:mRNA binding"/>
    <property type="evidence" value="ECO:0007669"/>
    <property type="project" value="TreeGrafter"/>
</dbReference>
<dbReference type="OrthoDB" id="5382468at2759"/>
<feature type="region of interest" description="Disordered" evidence="3">
    <location>
        <begin position="229"/>
        <end position="351"/>
    </location>
</feature>
<reference evidence="5 6" key="1">
    <citation type="submission" date="2019-07" db="EMBL/GenBank/DDBJ databases">
        <title>Finished genome of Venturia effusa.</title>
        <authorList>
            <person name="Young C.A."/>
            <person name="Cox M.P."/>
            <person name="Ganley A.R.D."/>
            <person name="David W.J."/>
        </authorList>
    </citation>
    <scope>NUCLEOTIDE SEQUENCE [LARGE SCALE GENOMIC DNA]</scope>
    <source>
        <strain evidence="6">albino</strain>
    </source>
</reference>
<name>A0A517L188_9PEZI</name>
<dbReference type="STRING" id="50376.A0A517L188"/>
<evidence type="ECO:0000256" key="2">
    <source>
        <dbReference type="PROSITE-ProRule" id="PRU00176"/>
    </source>
</evidence>
<evidence type="ECO:0000313" key="5">
    <source>
        <dbReference type="EMBL" id="QDS69400.1"/>
    </source>
</evidence>
<feature type="compositionally biased region" description="Basic and acidic residues" evidence="3">
    <location>
        <begin position="240"/>
        <end position="267"/>
    </location>
</feature>